<proteinExistence type="inferred from homology"/>
<organism evidence="6 7">
    <name type="scientific">Prosthecobacter fluviatilis</name>
    <dbReference type="NCBI Taxonomy" id="445931"/>
    <lineage>
        <taxon>Bacteria</taxon>
        <taxon>Pseudomonadati</taxon>
        <taxon>Verrucomicrobiota</taxon>
        <taxon>Verrucomicrobiia</taxon>
        <taxon>Verrucomicrobiales</taxon>
        <taxon>Verrucomicrobiaceae</taxon>
        <taxon>Prosthecobacter</taxon>
    </lineage>
</organism>
<dbReference type="Gene3D" id="3.30.1600.10">
    <property type="entry name" value="SIR2/SIRT2 'Small Domain"/>
    <property type="match status" value="1"/>
</dbReference>
<feature type="binding site" evidence="3 4">
    <location>
        <position position="117"/>
    </location>
    <ligand>
        <name>Zn(2+)</name>
        <dbReference type="ChEBI" id="CHEBI:29105"/>
    </ligand>
</feature>
<comment type="similarity">
    <text evidence="3">Belongs to the sirtuin family. Class III subfamily.</text>
</comment>
<dbReference type="PANTHER" id="PTHR11085">
    <property type="entry name" value="NAD-DEPENDENT PROTEIN DEACYLASE SIRTUIN-5, MITOCHONDRIAL-RELATED"/>
    <property type="match status" value="1"/>
</dbReference>
<dbReference type="InterPro" id="IPR050134">
    <property type="entry name" value="NAD-dep_sirtuin_deacylases"/>
</dbReference>
<gene>
    <name evidence="3" type="primary">cobB</name>
    <name evidence="6" type="ORF">ACFQDI_09445</name>
</gene>
<feature type="binding site" evidence="3 4">
    <location>
        <position position="120"/>
    </location>
    <ligand>
        <name>Zn(2+)</name>
        <dbReference type="ChEBI" id="CHEBI:29105"/>
    </ligand>
</feature>
<feature type="binding site" evidence="3 4">
    <location>
        <position position="139"/>
    </location>
    <ligand>
        <name>Zn(2+)</name>
        <dbReference type="ChEBI" id="CHEBI:29105"/>
    </ligand>
</feature>
<dbReference type="CDD" id="cd01412">
    <property type="entry name" value="SIRT5_Af1_CobB"/>
    <property type="match status" value="1"/>
</dbReference>
<dbReference type="GO" id="GO:0034979">
    <property type="term" value="F:NAD-dependent protein lysine deacetylase activity"/>
    <property type="evidence" value="ECO:0007669"/>
    <property type="project" value="UniProtKB-EC"/>
</dbReference>
<protein>
    <recommendedName>
        <fullName evidence="3">NAD-dependent protein deacylase</fullName>
        <ecNumber evidence="3">2.3.1.286</ecNumber>
    </recommendedName>
    <alternativeName>
        <fullName evidence="3">Regulatory protein SIR2 homolog</fullName>
    </alternativeName>
</protein>
<accession>A0ABW0KQT4</accession>
<keyword evidence="2 3" id="KW-0520">NAD</keyword>
<evidence type="ECO:0000256" key="2">
    <source>
        <dbReference type="ARBA" id="ARBA00023027"/>
    </source>
</evidence>
<dbReference type="InterPro" id="IPR003000">
    <property type="entry name" value="Sirtuin"/>
</dbReference>
<dbReference type="HAMAP" id="MF_01121">
    <property type="entry name" value="Sirtuin_ClassIII"/>
    <property type="match status" value="1"/>
</dbReference>
<feature type="binding site" evidence="3">
    <location>
        <begin position="176"/>
        <end position="178"/>
    </location>
    <ligand>
        <name>NAD(+)</name>
        <dbReference type="ChEBI" id="CHEBI:57540"/>
    </ligand>
</feature>
<evidence type="ECO:0000256" key="3">
    <source>
        <dbReference type="HAMAP-Rule" id="MF_01121"/>
    </source>
</evidence>
<keyword evidence="6" id="KW-0012">Acyltransferase</keyword>
<evidence type="ECO:0000256" key="4">
    <source>
        <dbReference type="PROSITE-ProRule" id="PRU00236"/>
    </source>
</evidence>
<name>A0ABW0KQT4_9BACT</name>
<feature type="binding site" evidence="3">
    <location>
        <begin position="203"/>
        <end position="205"/>
    </location>
    <ligand>
        <name>NAD(+)</name>
        <dbReference type="ChEBI" id="CHEBI:57540"/>
    </ligand>
</feature>
<keyword evidence="3 4" id="KW-0479">Metal-binding</keyword>
<dbReference type="InterPro" id="IPR029035">
    <property type="entry name" value="DHS-like_NAD/FAD-binding_dom"/>
</dbReference>
<comment type="caution">
    <text evidence="6">The sequence shown here is derived from an EMBL/GenBank/DDBJ whole genome shotgun (WGS) entry which is preliminary data.</text>
</comment>
<dbReference type="Gene3D" id="3.40.50.1220">
    <property type="entry name" value="TPP-binding domain"/>
    <property type="match status" value="1"/>
</dbReference>
<dbReference type="SUPFAM" id="SSF52467">
    <property type="entry name" value="DHS-like NAD/FAD-binding domain"/>
    <property type="match status" value="1"/>
</dbReference>
<dbReference type="EC" id="2.3.1.286" evidence="3"/>
<comment type="function">
    <text evidence="3">NAD-dependent lysine deacetylase and desuccinylase that specifically removes acetyl and succinyl groups on target proteins. Modulates the activities of several proteins which are inactive in their acylated form.</text>
</comment>
<evidence type="ECO:0000313" key="6">
    <source>
        <dbReference type="EMBL" id="MFC5455076.1"/>
    </source>
</evidence>
<evidence type="ECO:0000313" key="7">
    <source>
        <dbReference type="Proteomes" id="UP001596052"/>
    </source>
</evidence>
<evidence type="ECO:0000259" key="5">
    <source>
        <dbReference type="PROSITE" id="PS50305"/>
    </source>
</evidence>
<evidence type="ECO:0000256" key="1">
    <source>
        <dbReference type="ARBA" id="ARBA00022679"/>
    </source>
</evidence>
<comment type="cofactor">
    <cofactor evidence="3">
        <name>Zn(2+)</name>
        <dbReference type="ChEBI" id="CHEBI:29105"/>
    </cofactor>
    <text evidence="3">Binds 1 zinc ion per subunit.</text>
</comment>
<comment type="domain">
    <text evidence="3">2 residues (Tyr-56 and Arg-59) present in a large hydrophobic pocket are probably involved in substrate specificity. They are important for desuccinylation activity, but dispensable for deacetylation activity.</text>
</comment>
<dbReference type="InterPro" id="IPR027546">
    <property type="entry name" value="Sirtuin_class_III"/>
</dbReference>
<feature type="binding site" evidence="3">
    <location>
        <begin position="12"/>
        <end position="31"/>
    </location>
    <ligand>
        <name>NAD(+)</name>
        <dbReference type="ChEBI" id="CHEBI:57540"/>
    </ligand>
</feature>
<reference evidence="7" key="1">
    <citation type="journal article" date="2019" name="Int. J. Syst. Evol. Microbiol.">
        <title>The Global Catalogue of Microorganisms (GCM) 10K type strain sequencing project: providing services to taxonomists for standard genome sequencing and annotation.</title>
        <authorList>
            <consortium name="The Broad Institute Genomics Platform"/>
            <consortium name="The Broad Institute Genome Sequencing Center for Infectious Disease"/>
            <person name="Wu L."/>
            <person name="Ma J."/>
        </authorList>
    </citation>
    <scope>NUCLEOTIDE SEQUENCE [LARGE SCALE GENOMIC DNA]</scope>
    <source>
        <strain evidence="7">CGMCC 4.1469</strain>
    </source>
</reference>
<keyword evidence="1 6" id="KW-0808">Transferase</keyword>
<dbReference type="PROSITE" id="PS50305">
    <property type="entry name" value="SIRTUIN"/>
    <property type="match status" value="1"/>
</dbReference>
<feature type="binding site" evidence="3">
    <location>
        <position position="56"/>
    </location>
    <ligand>
        <name>substrate</name>
    </ligand>
</feature>
<comment type="catalytic activity">
    <reaction evidence="3">
        <text>N(6)-succinyl-L-lysyl-[protein] + NAD(+) + H2O = 2''-O-succinyl-ADP-D-ribose + nicotinamide + L-lysyl-[protein]</text>
        <dbReference type="Rhea" id="RHEA:47668"/>
        <dbReference type="Rhea" id="RHEA-COMP:9752"/>
        <dbReference type="Rhea" id="RHEA-COMP:11877"/>
        <dbReference type="ChEBI" id="CHEBI:15377"/>
        <dbReference type="ChEBI" id="CHEBI:17154"/>
        <dbReference type="ChEBI" id="CHEBI:29969"/>
        <dbReference type="ChEBI" id="CHEBI:57540"/>
        <dbReference type="ChEBI" id="CHEBI:87830"/>
        <dbReference type="ChEBI" id="CHEBI:87832"/>
    </reaction>
</comment>
<feature type="binding site" evidence="3 4">
    <location>
        <position position="136"/>
    </location>
    <ligand>
        <name>Zn(2+)</name>
        <dbReference type="ChEBI" id="CHEBI:29105"/>
    </ligand>
</feature>
<feature type="binding site" evidence="3">
    <location>
        <position position="59"/>
    </location>
    <ligand>
        <name>substrate</name>
    </ligand>
</feature>
<feature type="active site" description="Proton acceptor" evidence="3 4">
    <location>
        <position position="109"/>
    </location>
</feature>
<keyword evidence="3 4" id="KW-0862">Zinc</keyword>
<feature type="domain" description="Deacetylase sirtuin-type" evidence="5">
    <location>
        <begin position="1"/>
        <end position="235"/>
    </location>
</feature>
<dbReference type="EMBL" id="JBHSMQ010000003">
    <property type="protein sequence ID" value="MFC5455076.1"/>
    <property type="molecule type" value="Genomic_DNA"/>
</dbReference>
<comment type="subcellular location">
    <subcellularLocation>
        <location evidence="3">Cytoplasm</location>
    </subcellularLocation>
</comment>
<feature type="binding site" evidence="3">
    <location>
        <begin position="91"/>
        <end position="94"/>
    </location>
    <ligand>
        <name>NAD(+)</name>
        <dbReference type="ChEBI" id="CHEBI:57540"/>
    </ligand>
</feature>
<dbReference type="Pfam" id="PF02146">
    <property type="entry name" value="SIR2"/>
    <property type="match status" value="1"/>
</dbReference>
<sequence>MSAERNIVILTGAGMSAESGVPTFRGVDGLWEGHRIEEVASPDAFRRNPELVHRFYNLRRAALNTVEPNAGHLALAKLEREWRGNFLLVTQNVDDLHERAGSEKLIHMHGELRKARCECCGAVFPWTQELSSGTRCRACGEIGGMRPHIVWFGEMPFEMETIMNALKSADLFLCIGTSGMVYPAAGFAQMAAQNRACRLVEFNIESTEISRQFRERVIGPVSVELPKFVEQLLSDSHRQAWLER</sequence>
<dbReference type="InterPro" id="IPR026590">
    <property type="entry name" value="Ssirtuin_cat_dom"/>
</dbReference>
<dbReference type="InterPro" id="IPR026591">
    <property type="entry name" value="Sirtuin_cat_small_dom_sf"/>
</dbReference>
<comment type="catalytic activity">
    <reaction evidence="3">
        <text>N(6)-acetyl-L-lysyl-[protein] + NAD(+) + H2O = 2''-O-acetyl-ADP-D-ribose + nicotinamide + L-lysyl-[protein]</text>
        <dbReference type="Rhea" id="RHEA:43636"/>
        <dbReference type="Rhea" id="RHEA-COMP:9752"/>
        <dbReference type="Rhea" id="RHEA-COMP:10731"/>
        <dbReference type="ChEBI" id="CHEBI:15377"/>
        <dbReference type="ChEBI" id="CHEBI:17154"/>
        <dbReference type="ChEBI" id="CHEBI:29969"/>
        <dbReference type="ChEBI" id="CHEBI:57540"/>
        <dbReference type="ChEBI" id="CHEBI:61930"/>
        <dbReference type="ChEBI" id="CHEBI:83767"/>
        <dbReference type="EC" id="2.3.1.286"/>
    </reaction>
</comment>
<dbReference type="PANTHER" id="PTHR11085:SF4">
    <property type="entry name" value="NAD-DEPENDENT PROTEIN DEACYLASE"/>
    <property type="match status" value="1"/>
</dbReference>
<dbReference type="Proteomes" id="UP001596052">
    <property type="component" value="Unassembled WGS sequence"/>
</dbReference>
<dbReference type="RefSeq" id="WP_377165804.1">
    <property type="nucleotide sequence ID" value="NZ_JBHSMQ010000003.1"/>
</dbReference>
<keyword evidence="7" id="KW-1185">Reference proteome</keyword>
<keyword evidence="3" id="KW-0963">Cytoplasm</keyword>
<feature type="binding site" evidence="3">
    <location>
        <position position="221"/>
    </location>
    <ligand>
        <name>NAD(+)</name>
        <dbReference type="ChEBI" id="CHEBI:57540"/>
    </ligand>
</feature>